<dbReference type="Pfam" id="PF03914">
    <property type="entry name" value="CBF"/>
    <property type="match status" value="1"/>
</dbReference>
<evidence type="ECO:0000313" key="4">
    <source>
        <dbReference type="EMBL" id="TFY60769.1"/>
    </source>
</evidence>
<feature type="region of interest" description="Disordered" evidence="2">
    <location>
        <begin position="804"/>
        <end position="835"/>
    </location>
</feature>
<organism evidence="4 5">
    <name type="scientific">Rhodofomes roseus</name>
    <dbReference type="NCBI Taxonomy" id="34475"/>
    <lineage>
        <taxon>Eukaryota</taxon>
        <taxon>Fungi</taxon>
        <taxon>Dikarya</taxon>
        <taxon>Basidiomycota</taxon>
        <taxon>Agaricomycotina</taxon>
        <taxon>Agaricomycetes</taxon>
        <taxon>Polyporales</taxon>
        <taxon>Rhodofomes</taxon>
    </lineage>
</organism>
<dbReference type="Proteomes" id="UP000298390">
    <property type="component" value="Unassembled WGS sequence"/>
</dbReference>
<gene>
    <name evidence="4" type="ORF">EVJ58_g4930</name>
</gene>
<feature type="compositionally biased region" description="Basic and acidic residues" evidence="2">
    <location>
        <begin position="919"/>
        <end position="929"/>
    </location>
</feature>
<evidence type="ECO:0000313" key="5">
    <source>
        <dbReference type="Proteomes" id="UP000298390"/>
    </source>
</evidence>
<dbReference type="STRING" id="34475.A0A4Y9YIJ0"/>
<dbReference type="InterPro" id="IPR040155">
    <property type="entry name" value="CEBPZ/Mak21-like"/>
</dbReference>
<feature type="compositionally biased region" description="Basic and acidic residues" evidence="2">
    <location>
        <begin position="101"/>
        <end position="111"/>
    </location>
</feature>
<sequence length="1102" mass="119962">MARVHNDQRPGSKTAQGKTGATSKGAVGKDRRPKEAKGKGKAKEDTGIELVTGNQAEDPALLKDVSSFLSGLKSANGAGAAEASSTKKSQPRDKAKKGTRQQKDTPVRVETKTSQQKKRKGKPDVPSVSQTEETKPAPSIPVPNATPSSKRGKFTVDPSSQWYTSVPAIPPSDPVPQPTAQQLASLSERAHKLLQADAELYASTSLSSGDASFMQTILKSGTLSDRLSALTLMVQGSPVHNLKALEGLKNMMERGKGKGRDEGLKAVRCVVDWWVGGGGPGRKLKYLRDQPLLHPSVTDAHLVLWHFEDWLKKYFFSVLQVLETYSLDTLAYVRTQSLAFITALLKDQPEQEQNLLRLLVNKLGDTEKSICSRASYHLLQVLQAHPSMKAVIVREVKALVFRPLASSAAAASASVAAHEEKKHSHVRFDDDADSEPKAGKSASGKGKDSAKERLERWNSHAWYYASVTLNQIVLTPTEADKAVARTLLGMYFEMFEEILGASRGKGKEKEAVDEDAQSDKGGKGKSGQKADKGKGKEKEVRGAAGFAEVEDATSRLLSAVLTGVNRALPFAKVDVAGDDVFQKHIDTLFLITHTSTFNISLQALLLIFQIAVSLASHPSTSTASALATTLQDRFYRTLYASLIDSRLGESNKQAMYLNLLFKSLKADKNVERVKAFVRRFVQMLAAGIGGSGGAEFVAGGLYLLGELFHTTPELRELVGETKGKRRAPAEAESQYDPRKRDPQFANASASPMYELLPLLHHYHPTISLHARQLLHSTPLTAAPDLALNTLSHFLDRFVYKNPKKPRTKGSSAMQPAASAADGTGVKMTKGEVADEGGMVNEDSWWRRKVEDVPVDQVFFHQYFTQKKQREDKKAVKVSKRKTRGDASDTDAEGEDEDEQDIASDPEESPAGSEDEHAEDSDKGEAEIWKAMKASLPAELQDDDLMDDSEDDAAADDDEIPSGLDDDDESASDLEDLDGNDVDAVGDDASASSGDDDGDLGERDEDSAADEDAFSLAEASDAEDLITLDADMPVGLLEYDGSDASDPEEEEWNGIDADQSVKKRKRVEEDGKKGRKKKLRSLPTFASYEDYARMIEDGPEDNL</sequence>
<protein>
    <recommendedName>
        <fullName evidence="3">CCAAT-binding factor domain-containing protein</fullName>
    </recommendedName>
</protein>
<proteinExistence type="inferred from homology"/>
<dbReference type="SUPFAM" id="SSF48371">
    <property type="entry name" value="ARM repeat"/>
    <property type="match status" value="1"/>
</dbReference>
<dbReference type="AlphaFoldDB" id="A0A4Y9YIJ0"/>
<dbReference type="GO" id="GO:0005634">
    <property type="term" value="C:nucleus"/>
    <property type="evidence" value="ECO:0007669"/>
    <property type="project" value="TreeGrafter"/>
</dbReference>
<comment type="similarity">
    <text evidence="1">Belongs to the CBF/MAK21 family.</text>
</comment>
<comment type="caution">
    <text evidence="4">The sequence shown here is derived from an EMBL/GenBank/DDBJ whole genome shotgun (WGS) entry which is preliminary data.</text>
</comment>
<feature type="compositionally biased region" description="Low complexity" evidence="2">
    <location>
        <begin position="74"/>
        <end position="84"/>
    </location>
</feature>
<feature type="compositionally biased region" description="Basic and acidic residues" evidence="2">
    <location>
        <begin position="1"/>
        <end position="10"/>
    </location>
</feature>
<feature type="compositionally biased region" description="Acidic residues" evidence="2">
    <location>
        <begin position="887"/>
        <end position="907"/>
    </location>
</feature>
<feature type="region of interest" description="Disordered" evidence="2">
    <location>
        <begin position="416"/>
        <end position="451"/>
    </location>
</feature>
<dbReference type="PANTHER" id="PTHR12048:SF0">
    <property type="entry name" value="CCAAT_ENHANCER-BINDING PROTEIN ZETA"/>
    <property type="match status" value="1"/>
</dbReference>
<evidence type="ECO:0000256" key="2">
    <source>
        <dbReference type="SAM" id="MobiDB-lite"/>
    </source>
</evidence>
<feature type="domain" description="CCAAT-binding factor" evidence="3">
    <location>
        <begin position="600"/>
        <end position="770"/>
    </location>
</feature>
<feature type="region of interest" description="Disordered" evidence="2">
    <location>
        <begin position="718"/>
        <end position="744"/>
    </location>
</feature>
<evidence type="ECO:0000256" key="1">
    <source>
        <dbReference type="ARBA" id="ARBA00007797"/>
    </source>
</evidence>
<feature type="compositionally biased region" description="Acidic residues" evidence="2">
    <location>
        <begin position="993"/>
        <end position="1012"/>
    </location>
</feature>
<dbReference type="InterPro" id="IPR005612">
    <property type="entry name" value="CCAAT-binding_factor"/>
</dbReference>
<feature type="compositionally biased region" description="Basic and acidic residues" evidence="2">
    <location>
        <begin position="517"/>
        <end position="537"/>
    </location>
</feature>
<accession>A0A4Y9YIJ0</accession>
<feature type="compositionally biased region" description="Acidic residues" evidence="2">
    <location>
        <begin position="1039"/>
        <end position="1052"/>
    </location>
</feature>
<feature type="region of interest" description="Disordered" evidence="2">
    <location>
        <begin position="870"/>
        <end position="1077"/>
    </location>
</feature>
<reference evidence="4 5" key="1">
    <citation type="submission" date="2019-01" db="EMBL/GenBank/DDBJ databases">
        <title>Genome sequencing of the rare red list fungi Fomitopsis rosea.</title>
        <authorList>
            <person name="Buettner E."/>
            <person name="Kellner H."/>
        </authorList>
    </citation>
    <scope>NUCLEOTIDE SEQUENCE [LARGE SCALE GENOMIC DNA]</scope>
    <source>
        <strain evidence="4 5">DSM 105464</strain>
    </source>
</reference>
<dbReference type="EMBL" id="SEKV01000238">
    <property type="protein sequence ID" value="TFY60769.1"/>
    <property type="molecule type" value="Genomic_DNA"/>
</dbReference>
<feature type="compositionally biased region" description="Acidic residues" evidence="2">
    <location>
        <begin position="939"/>
        <end position="985"/>
    </location>
</feature>
<dbReference type="InterPro" id="IPR016024">
    <property type="entry name" value="ARM-type_fold"/>
</dbReference>
<feature type="compositionally biased region" description="Pro residues" evidence="2">
    <location>
        <begin position="168"/>
        <end position="177"/>
    </location>
</feature>
<feature type="region of interest" description="Disordered" evidence="2">
    <location>
        <begin position="1"/>
        <end position="60"/>
    </location>
</feature>
<feature type="compositionally biased region" description="Polar residues" evidence="2">
    <location>
        <begin position="11"/>
        <end position="22"/>
    </location>
</feature>
<name>A0A4Y9YIJ0_9APHY</name>
<feature type="compositionally biased region" description="Basic and acidic residues" evidence="2">
    <location>
        <begin position="417"/>
        <end position="438"/>
    </location>
</feature>
<evidence type="ECO:0000259" key="3">
    <source>
        <dbReference type="Pfam" id="PF03914"/>
    </source>
</evidence>
<feature type="region of interest" description="Disordered" evidence="2">
    <location>
        <begin position="74"/>
        <end position="181"/>
    </location>
</feature>
<feature type="compositionally biased region" description="Basic and acidic residues" evidence="2">
    <location>
        <begin position="27"/>
        <end position="46"/>
    </location>
</feature>
<feature type="region of interest" description="Disordered" evidence="2">
    <location>
        <begin position="506"/>
        <end position="537"/>
    </location>
</feature>
<dbReference type="PANTHER" id="PTHR12048">
    <property type="entry name" value="CCAAT-BINDING FACTOR-RELATED"/>
    <property type="match status" value="1"/>
</dbReference>